<reference evidence="5" key="1">
    <citation type="journal article" date="2022" name="Genome Biol. Evol.">
        <title>A New Gene Family Diagnostic for Intracellular Biomineralization of Amorphous Ca Carbonates by Cyanobacteria.</title>
        <authorList>
            <person name="Benzerara K."/>
            <person name="Duprat E."/>
            <person name="Bitard-Feildel T."/>
            <person name="Caumes G."/>
            <person name="Cassier-Chauvat C."/>
            <person name="Chauvat F."/>
            <person name="Dezi M."/>
            <person name="Diop S.I."/>
            <person name="Gaschignard G."/>
            <person name="Gorgen S."/>
            <person name="Gugger M."/>
            <person name="Lopez-Garcia P."/>
            <person name="Millet M."/>
            <person name="Skouri-Panet F."/>
            <person name="Moreira D."/>
            <person name="Callebaut I."/>
        </authorList>
    </citation>
    <scope>NUCLEOTIDE SEQUENCE</scope>
    <source>
        <strain evidence="5">G9</strain>
    </source>
</reference>
<protein>
    <submittedName>
        <fullName evidence="5">Site-specific integrase</fullName>
    </submittedName>
</protein>
<dbReference type="CDD" id="cd01189">
    <property type="entry name" value="INT_ICEBs1_C_like"/>
    <property type="match status" value="1"/>
</dbReference>
<dbReference type="SUPFAM" id="SSF56349">
    <property type="entry name" value="DNA breaking-rejoining enzymes"/>
    <property type="match status" value="1"/>
</dbReference>
<comment type="similarity">
    <text evidence="1">Belongs to the 'phage' integrase family.</text>
</comment>
<dbReference type="PANTHER" id="PTHR30349">
    <property type="entry name" value="PHAGE INTEGRASE-RELATED"/>
    <property type="match status" value="1"/>
</dbReference>
<keyword evidence="3" id="KW-0233">DNA recombination</keyword>
<feature type="domain" description="Tyr recombinase" evidence="4">
    <location>
        <begin position="195"/>
        <end position="384"/>
    </location>
</feature>
<sequence>MAKTATKAKKGSVTLKNSNGRLQLVFSYPILAPNGETVRKRFYLSTGFEDTPINRQRAGVIAATIQRDIDYAELDTTLERYKPASLAAGGVSPESMGLLALWQKYVDFKAPQVAPHTLLKDFCQVQRAIERLPSDSLGEAASIRDGLLGNMPVNSAKRVLTQIKACCKWAIAEKLISENPFAEMKITLPKGSGSPVIEPFTMEERDRILEAFRVHRYYSHYHPLVKFLFSTGCRPGEALALQWRHVQDEQILFEQRLSMTENGLQVIPGLKTQRRRTFPLNQELKAFLADLRESCQGNPEDYLFLAPGGGFLDSHNFCNRGWKTILSECGSGYRKLYQTRHSFITWLCEANVNTLAVSRWCGTSVAMIERHYAASNLNTIPPSL</sequence>
<evidence type="ECO:0000259" key="4">
    <source>
        <dbReference type="PROSITE" id="PS51898"/>
    </source>
</evidence>
<dbReference type="RefSeq" id="WP_277868036.1">
    <property type="nucleotide sequence ID" value="NZ_JAKKUT010000008.1"/>
</dbReference>
<dbReference type="PROSITE" id="PS51898">
    <property type="entry name" value="TYR_RECOMBINASE"/>
    <property type="match status" value="1"/>
</dbReference>
<evidence type="ECO:0000256" key="3">
    <source>
        <dbReference type="ARBA" id="ARBA00023172"/>
    </source>
</evidence>
<dbReference type="InterPro" id="IPR011010">
    <property type="entry name" value="DNA_brk_join_enz"/>
</dbReference>
<dbReference type="Gene3D" id="1.10.443.10">
    <property type="entry name" value="Intergrase catalytic core"/>
    <property type="match status" value="1"/>
</dbReference>
<gene>
    <name evidence="5" type="ORF">L3556_14395</name>
</gene>
<name>A0ABT6F2L4_9SYNE</name>
<keyword evidence="6" id="KW-1185">Reference proteome</keyword>
<comment type="caution">
    <text evidence="5">The sequence shown here is derived from an EMBL/GenBank/DDBJ whole genome shotgun (WGS) entry which is preliminary data.</text>
</comment>
<evidence type="ECO:0000313" key="6">
    <source>
        <dbReference type="Proteomes" id="UP001154265"/>
    </source>
</evidence>
<keyword evidence="2" id="KW-0238">DNA-binding</keyword>
<organism evidence="5 6">
    <name type="scientific">Candidatus Synechococcus calcipolaris G9</name>
    <dbReference type="NCBI Taxonomy" id="1497997"/>
    <lineage>
        <taxon>Bacteria</taxon>
        <taxon>Bacillati</taxon>
        <taxon>Cyanobacteriota</taxon>
        <taxon>Cyanophyceae</taxon>
        <taxon>Synechococcales</taxon>
        <taxon>Synechococcaceae</taxon>
        <taxon>Synechococcus</taxon>
    </lineage>
</organism>
<reference evidence="5" key="2">
    <citation type="submission" date="2022-01" db="EMBL/GenBank/DDBJ databases">
        <authorList>
            <person name="Zivanovic Y."/>
            <person name="Moreira D."/>
            <person name="Lopez-Garcia P."/>
        </authorList>
    </citation>
    <scope>NUCLEOTIDE SEQUENCE</scope>
    <source>
        <strain evidence="5">G9</strain>
    </source>
</reference>
<dbReference type="Pfam" id="PF12167">
    <property type="entry name" value="Arm-DNA-bind_2"/>
    <property type="match status" value="1"/>
</dbReference>
<dbReference type="InterPro" id="IPR050090">
    <property type="entry name" value="Tyrosine_recombinase_XerCD"/>
</dbReference>
<dbReference type="Pfam" id="PF00589">
    <property type="entry name" value="Phage_integrase"/>
    <property type="match status" value="1"/>
</dbReference>
<dbReference type="InterPro" id="IPR013762">
    <property type="entry name" value="Integrase-like_cat_sf"/>
</dbReference>
<accession>A0ABT6F2L4</accession>
<evidence type="ECO:0000256" key="1">
    <source>
        <dbReference type="ARBA" id="ARBA00008857"/>
    </source>
</evidence>
<dbReference type="InterPro" id="IPR022000">
    <property type="entry name" value="Min27-like_integrase_DNA_bind"/>
</dbReference>
<proteinExistence type="inferred from homology"/>
<dbReference type="Proteomes" id="UP001154265">
    <property type="component" value="Unassembled WGS sequence"/>
</dbReference>
<dbReference type="InterPro" id="IPR002104">
    <property type="entry name" value="Integrase_catalytic"/>
</dbReference>
<evidence type="ECO:0000313" key="5">
    <source>
        <dbReference type="EMBL" id="MDG2992110.1"/>
    </source>
</evidence>
<dbReference type="PANTHER" id="PTHR30349:SF41">
    <property type="entry name" value="INTEGRASE_RECOMBINASE PROTEIN MJ0367-RELATED"/>
    <property type="match status" value="1"/>
</dbReference>
<evidence type="ECO:0000256" key="2">
    <source>
        <dbReference type="ARBA" id="ARBA00023125"/>
    </source>
</evidence>
<dbReference type="EMBL" id="JAKKUT010000008">
    <property type="protein sequence ID" value="MDG2992110.1"/>
    <property type="molecule type" value="Genomic_DNA"/>
</dbReference>